<evidence type="ECO:0000256" key="1">
    <source>
        <dbReference type="ARBA" id="ARBA00004120"/>
    </source>
</evidence>
<organism evidence="6">
    <name type="scientific">Strongyloides ratti</name>
    <name type="common">Parasitic roundworm</name>
    <dbReference type="NCBI Taxonomy" id="34506"/>
    <lineage>
        <taxon>Eukaryota</taxon>
        <taxon>Metazoa</taxon>
        <taxon>Ecdysozoa</taxon>
        <taxon>Nematoda</taxon>
        <taxon>Chromadorea</taxon>
        <taxon>Rhabditida</taxon>
        <taxon>Tylenchina</taxon>
        <taxon>Panagrolaimomorpha</taxon>
        <taxon>Strongyloidoidea</taxon>
        <taxon>Strongyloididae</taxon>
        <taxon>Strongyloides</taxon>
    </lineage>
</organism>
<keyword evidence="4" id="KW-0206">Cytoskeleton</keyword>
<evidence type="ECO:0000256" key="2">
    <source>
        <dbReference type="ARBA" id="ARBA00022490"/>
    </source>
</evidence>
<evidence type="ECO:0000256" key="3">
    <source>
        <dbReference type="ARBA" id="ARBA00022794"/>
    </source>
</evidence>
<dbReference type="GO" id="GO:0060271">
    <property type="term" value="P:cilium assembly"/>
    <property type="evidence" value="ECO:0007669"/>
    <property type="project" value="TreeGrafter"/>
</dbReference>
<dbReference type="WBParaSite" id="SRAE_2000266400.1">
    <property type="protein sequence ID" value="SRAE_2000266400.1"/>
    <property type="gene ID" value="WBGene00262875"/>
</dbReference>
<proteinExistence type="predicted"/>
<keyword evidence="3" id="KW-0970">Cilium biogenesis/degradation</keyword>
<sequence length="528" mass="60935">MINNNKTSSIFFIKNSVENLKIRVTIEKLGTILSGIYLSNNDSKPMTSGTTSSRTQTSIGSGFEDYTSNYHYNSGNGQGTSQIIERTSFYWGELLENNFRNEESFNISNDKSLNDNDEYDNNNIIQRNRIFSIIVNNETSSTSLSSIEENEFKEKTFLIRNAKIKPINLITKKSKIIDIPTDKQKFEGRHVNGTKEEMIIKVYLGTNDKYGNNYDETQEFTVANLLLINKKMLIINNIIINEGMKIQGKDGFYKIFFEIIDTVVLSKLSHDNESFTLFLSDDDNDEKLYNEIDKKFFANICYLLTIQKTELFPYNGVYVEYVIELPENMSLTTKDNSILMGRTHVSRNNYNGESYFSFPIELNCLLQLTEKFSSFPMIYFRICSEDEYNSFHINGYTSISLPFQSGHYNHILTSWCPIEKDSNYSQFYNLFLGESTDIKDVTKQFIRNKTCSSTIGIQTESRGNLHLTVSTIIQSKHLILNDEISSLKYSVINKGYHTNLSLYMKIKKVLIDFEKARNSLLLLKNKQI</sequence>
<dbReference type="PANTHER" id="PTHR12968">
    <property type="entry name" value="B9 DOMAIN-CONTAINING"/>
    <property type="match status" value="1"/>
</dbReference>
<dbReference type="PANTHER" id="PTHR12968:SF4">
    <property type="entry name" value="TECTONIC-LIKE COMPLEX MEMBER MKS1"/>
    <property type="match status" value="1"/>
</dbReference>
<dbReference type="GO" id="GO:0036038">
    <property type="term" value="C:MKS complex"/>
    <property type="evidence" value="ECO:0007669"/>
    <property type="project" value="TreeGrafter"/>
</dbReference>
<name>A0A090LIP6_STRRB</name>
<dbReference type="GeneID" id="36380368"/>
<dbReference type="RefSeq" id="XP_024507203.1">
    <property type="nucleotide sequence ID" value="XM_024653758.1"/>
</dbReference>
<keyword evidence="5" id="KW-0966">Cell projection</keyword>
<dbReference type="WormBase" id="SRAE_2000266400">
    <property type="protein sequence ID" value="SRP06748"/>
    <property type="gene ID" value="WBGene00262875"/>
</dbReference>
<dbReference type="InterPro" id="IPR010796">
    <property type="entry name" value="C2_B9-type_dom"/>
</dbReference>
<evidence type="ECO:0000256" key="5">
    <source>
        <dbReference type="ARBA" id="ARBA00023273"/>
    </source>
</evidence>
<dbReference type="OrthoDB" id="10263520at2759"/>
<keyword evidence="7" id="KW-1185">Reference proteome</keyword>
<protein>
    <submittedName>
        <fullName evidence="6 8">26S proteasome non-ATPase regulatory subunit 14</fullName>
    </submittedName>
</protein>
<dbReference type="CTD" id="36380368"/>
<reference evidence="6 7" key="1">
    <citation type="submission" date="2014-09" db="EMBL/GenBank/DDBJ databases">
        <authorList>
            <person name="Martin A.A."/>
        </authorList>
    </citation>
    <scope>NUCLEOTIDE SEQUENCE</scope>
    <source>
        <strain evidence="7">ED321</strain>
        <strain evidence="6">ED321 Heterogonic</strain>
    </source>
</reference>
<comment type="subcellular location">
    <subcellularLocation>
        <location evidence="1">Cytoplasm</location>
        <location evidence="1">Cytoskeleton</location>
        <location evidence="1">Cilium basal body</location>
    </subcellularLocation>
</comment>
<evidence type="ECO:0000313" key="8">
    <source>
        <dbReference type="WBParaSite" id="SRAE_2000266400.1"/>
    </source>
</evidence>
<dbReference type="GO" id="GO:0000502">
    <property type="term" value="C:proteasome complex"/>
    <property type="evidence" value="ECO:0007669"/>
    <property type="project" value="UniProtKB-KW"/>
</dbReference>
<dbReference type="Proteomes" id="UP000035682">
    <property type="component" value="Unplaced"/>
</dbReference>
<evidence type="ECO:0000256" key="4">
    <source>
        <dbReference type="ARBA" id="ARBA00023212"/>
    </source>
</evidence>
<dbReference type="EMBL" id="LN609529">
    <property type="protein sequence ID" value="CEF68003.1"/>
    <property type="molecule type" value="Genomic_DNA"/>
</dbReference>
<keyword evidence="2" id="KW-0963">Cytoplasm</keyword>
<dbReference type="Pfam" id="PF07162">
    <property type="entry name" value="B9-C2"/>
    <property type="match status" value="1"/>
</dbReference>
<evidence type="ECO:0000313" key="9">
    <source>
        <dbReference type="WormBase" id="SRAE_2000266400"/>
    </source>
</evidence>
<keyword evidence="6" id="KW-0647">Proteasome</keyword>
<gene>
    <name evidence="6 8 9" type="ORF">SRAE_2000266400</name>
</gene>
<dbReference type="STRING" id="34506.A0A090LIP6"/>
<reference evidence="8" key="2">
    <citation type="submission" date="2020-12" db="UniProtKB">
        <authorList>
            <consortium name="WormBaseParasite"/>
        </authorList>
    </citation>
    <scope>IDENTIFICATION</scope>
</reference>
<evidence type="ECO:0000313" key="6">
    <source>
        <dbReference type="EMBL" id="CEF68003.1"/>
    </source>
</evidence>
<evidence type="ECO:0000313" key="7">
    <source>
        <dbReference type="Proteomes" id="UP000035682"/>
    </source>
</evidence>
<dbReference type="AlphaFoldDB" id="A0A090LIP6"/>
<accession>A0A090LIP6</accession>